<reference evidence="1 2" key="1">
    <citation type="submission" date="2020-08" db="EMBL/GenBank/DDBJ databases">
        <title>Genomic Encyclopedia of Type Strains, Phase IV (KMG-IV): sequencing the most valuable type-strain genomes for metagenomic binning, comparative biology and taxonomic classification.</title>
        <authorList>
            <person name="Goeker M."/>
        </authorList>
    </citation>
    <scope>NUCLEOTIDE SEQUENCE [LARGE SCALE GENOMIC DNA]</scope>
    <source>
        <strain evidence="1 2">DSM 40141</strain>
    </source>
</reference>
<evidence type="ECO:0000313" key="2">
    <source>
        <dbReference type="Proteomes" id="UP000540423"/>
    </source>
</evidence>
<organism evidence="1 2">
    <name type="scientific">Streptomyces candidus</name>
    <dbReference type="NCBI Taxonomy" id="67283"/>
    <lineage>
        <taxon>Bacteria</taxon>
        <taxon>Bacillati</taxon>
        <taxon>Actinomycetota</taxon>
        <taxon>Actinomycetes</taxon>
        <taxon>Kitasatosporales</taxon>
        <taxon>Streptomycetaceae</taxon>
        <taxon>Streptomyces</taxon>
    </lineage>
</organism>
<dbReference type="EMBL" id="JACHEM010000030">
    <property type="protein sequence ID" value="MBB6439843.1"/>
    <property type="molecule type" value="Genomic_DNA"/>
</dbReference>
<sequence length="38" mass="4028">MAGAQFGARAVFALALASDLVSATPSFRTYTALERIRP</sequence>
<name>A0A7X0LSM7_9ACTN</name>
<protein>
    <submittedName>
        <fullName evidence="1">Uncharacterized protein</fullName>
    </submittedName>
</protein>
<dbReference type="AlphaFoldDB" id="A0A7X0LSM7"/>
<evidence type="ECO:0000313" key="1">
    <source>
        <dbReference type="EMBL" id="MBB6439843.1"/>
    </source>
</evidence>
<accession>A0A7X0LSM7</accession>
<dbReference type="Proteomes" id="UP000540423">
    <property type="component" value="Unassembled WGS sequence"/>
</dbReference>
<keyword evidence="2" id="KW-1185">Reference proteome</keyword>
<proteinExistence type="predicted"/>
<gene>
    <name evidence="1" type="ORF">HNQ79_006355</name>
</gene>
<comment type="caution">
    <text evidence="1">The sequence shown here is derived from an EMBL/GenBank/DDBJ whole genome shotgun (WGS) entry which is preliminary data.</text>
</comment>